<evidence type="ECO:0000313" key="1">
    <source>
        <dbReference type="EMBL" id="CUQ76571.1"/>
    </source>
</evidence>
<evidence type="ECO:0000313" key="2">
    <source>
        <dbReference type="Proteomes" id="UP000095621"/>
    </source>
</evidence>
<organism evidence="1 2">
    <name type="scientific">Lachnospira eligens</name>
    <dbReference type="NCBI Taxonomy" id="39485"/>
    <lineage>
        <taxon>Bacteria</taxon>
        <taxon>Bacillati</taxon>
        <taxon>Bacillota</taxon>
        <taxon>Clostridia</taxon>
        <taxon>Lachnospirales</taxon>
        <taxon>Lachnospiraceae</taxon>
        <taxon>Lachnospira</taxon>
    </lineage>
</organism>
<dbReference type="InterPro" id="IPR044925">
    <property type="entry name" value="His-Me_finger_sf"/>
</dbReference>
<dbReference type="EMBL" id="CZBU01000002">
    <property type="protein sequence ID" value="CUQ76571.1"/>
    <property type="molecule type" value="Genomic_DNA"/>
</dbReference>
<dbReference type="SUPFAM" id="SSF54060">
    <property type="entry name" value="His-Me finger endonucleases"/>
    <property type="match status" value="1"/>
</dbReference>
<protein>
    <submittedName>
        <fullName evidence="1">Uncharacterized protein</fullName>
    </submittedName>
</protein>
<name>A0A174YXV0_9FIRM</name>
<dbReference type="AlphaFoldDB" id="A0A174YXV0"/>
<dbReference type="Proteomes" id="UP000095621">
    <property type="component" value="Unassembled WGS sequence"/>
</dbReference>
<accession>A0A174YXV0</accession>
<sequence>MINDNKETKICKRCGRELPLDKFGINNGYIRSFCKDCNNKYHRGYRHAKRMQANIEMYNTDISMQIQRKYKHINSSRILTKAVSGINYIARGEKFVSLFDYKNAWISSYGRIIIKDNEGYKLLKGSYSRKDKELYYILDKNVYFKTKKKWGYKKVKVKASDLVIQTFIVNYDMQNNTMVWHTDNNIKDNYYKRLYPVTELQYEAIKKMYDNTGTVSEEQIMRIVNSVEYKYKGWNPQCFKRTYEGKGYLGTNNVDCKSPEFYRWTNMVQRCYNKKIHKYKPYYKDKSVCEEWLNFANFRIWYREHIIEGAKVDLDKDILCQGNKVYSPETCVFVEHYINTVFEDRSTKRRIVENKEKQYETYMTVLNKNISFGTFNTKEEAEKGYVTGKKDYILKLADSCKGKVQDCLYNAMVNWNVEVRN</sequence>
<reference evidence="1 2" key="1">
    <citation type="submission" date="2015-09" db="EMBL/GenBank/DDBJ databases">
        <authorList>
            <consortium name="Pathogen Informatics"/>
        </authorList>
    </citation>
    <scope>NUCLEOTIDE SEQUENCE [LARGE SCALE GENOMIC DNA]</scope>
    <source>
        <strain evidence="1 2">2789STDY5834875</strain>
    </source>
</reference>
<gene>
    <name evidence="1" type="ORF">ERS852490_01131</name>
</gene>
<dbReference type="RefSeq" id="WP_055215236.1">
    <property type="nucleotide sequence ID" value="NZ_CZBU01000002.1"/>
</dbReference>
<dbReference type="OrthoDB" id="2869809at2"/>
<proteinExistence type="predicted"/>